<dbReference type="Pfam" id="PF02602">
    <property type="entry name" value="HEM4"/>
    <property type="match status" value="1"/>
</dbReference>
<feature type="domain" description="Tetrapyrrole biosynthesis uroporphyrinogen III synthase" evidence="1">
    <location>
        <begin position="17"/>
        <end position="219"/>
    </location>
</feature>
<reference evidence="2 3" key="1">
    <citation type="submission" date="2018-08" db="EMBL/GenBank/DDBJ databases">
        <title>Neisseria zalophi ATCC BAA-2455 complete genome.</title>
        <authorList>
            <person name="Veseli I.A."/>
            <person name="Buttler R."/>
            <person name="Mascarenhas dos Santos A.C."/>
            <person name="Pombert J.-F."/>
        </authorList>
    </citation>
    <scope>NUCLEOTIDE SEQUENCE [LARGE SCALE GENOMIC DNA]</scope>
    <source>
        <strain evidence="2 3">ATCC BAA-2455</strain>
    </source>
</reference>
<organism evidence="2 3">
    <name type="scientific">Neisseria zalophi</name>
    <dbReference type="NCBI Taxonomy" id="640030"/>
    <lineage>
        <taxon>Bacteria</taxon>
        <taxon>Pseudomonadati</taxon>
        <taxon>Pseudomonadota</taxon>
        <taxon>Betaproteobacteria</taxon>
        <taxon>Neisseriales</taxon>
        <taxon>Neisseriaceae</taxon>
        <taxon>Neisseria</taxon>
    </lineage>
</organism>
<evidence type="ECO:0000313" key="2">
    <source>
        <dbReference type="EMBL" id="QEY26442.1"/>
    </source>
</evidence>
<protein>
    <submittedName>
        <fullName evidence="2">Uroporphyrinogen-III synthase</fullName>
    </submittedName>
</protein>
<dbReference type="Proteomes" id="UP000325713">
    <property type="component" value="Chromosome"/>
</dbReference>
<dbReference type="GO" id="GO:0004852">
    <property type="term" value="F:uroporphyrinogen-III synthase activity"/>
    <property type="evidence" value="ECO:0007669"/>
    <property type="project" value="InterPro"/>
</dbReference>
<dbReference type="InterPro" id="IPR003754">
    <property type="entry name" value="4pyrrol_synth_uPrphyn_synth"/>
</dbReference>
<dbReference type="SUPFAM" id="SSF69618">
    <property type="entry name" value="HemD-like"/>
    <property type="match status" value="1"/>
</dbReference>
<dbReference type="EMBL" id="CP031700">
    <property type="protein sequence ID" value="QEY26442.1"/>
    <property type="molecule type" value="Genomic_DNA"/>
</dbReference>
<dbReference type="GO" id="GO:0033014">
    <property type="term" value="P:tetrapyrrole biosynthetic process"/>
    <property type="evidence" value="ECO:0007669"/>
    <property type="project" value="InterPro"/>
</dbReference>
<dbReference type="Gene3D" id="3.40.50.10090">
    <property type="match status" value="2"/>
</dbReference>
<evidence type="ECO:0000313" key="3">
    <source>
        <dbReference type="Proteomes" id="UP000325713"/>
    </source>
</evidence>
<evidence type="ECO:0000259" key="1">
    <source>
        <dbReference type="Pfam" id="PF02602"/>
    </source>
</evidence>
<dbReference type="AlphaFoldDB" id="A0A5J6PZV5"/>
<keyword evidence="3" id="KW-1185">Reference proteome</keyword>
<dbReference type="CDD" id="cd06578">
    <property type="entry name" value="HemD"/>
    <property type="match status" value="1"/>
</dbReference>
<dbReference type="InterPro" id="IPR036108">
    <property type="entry name" value="4pyrrol_syn_uPrphyn_synt_sf"/>
</dbReference>
<accession>A0A5J6PZV5</accession>
<gene>
    <name evidence="2" type="ORF">D0T92_07800</name>
</gene>
<dbReference type="KEGG" id="nzl:D0T92_07800"/>
<sequence length="244" mass="27303">MPVILIMRPQARIAADAAECEAAGWQAVPFSLTRIESEEQELRSLNERFQKADAVFWVSPSAIEIAAPHIEFFSDGPVQLTVGEASKQALAAFYQGEIICPPTGNDSEALLALDIWQRLPPAAKVLIVRGHDGRDFLKNNLIKHGFLVETAEVYFRRPISPDWALFEAVKPQAAYITSSEAVRILFCGVPEGIAESLRTLLYFTHHPRIAEALHNGGAQNIKLVQRLDKEVLMRYKRKIENETE</sequence>
<dbReference type="OrthoDB" id="9787650at2"/>
<dbReference type="RefSeq" id="WP_151051737.1">
    <property type="nucleotide sequence ID" value="NZ_CP031700.1"/>
</dbReference>
<proteinExistence type="predicted"/>
<name>A0A5J6PZV5_9NEIS</name>